<dbReference type="Gene3D" id="1.20.1390.10">
    <property type="entry name" value="PWI domain"/>
    <property type="match status" value="1"/>
</dbReference>
<dbReference type="OrthoDB" id="163257at2759"/>
<accession>A0A8H7UKX8</accession>
<dbReference type="PANTHER" id="PTHR23148">
    <property type="entry name" value="SERINE/ARGININE REGULATED NUCLEAR MATRIX PROTEIN"/>
    <property type="match status" value="1"/>
</dbReference>
<dbReference type="SUPFAM" id="SSF101233">
    <property type="entry name" value="PWI domain"/>
    <property type="match status" value="1"/>
</dbReference>
<dbReference type="InterPro" id="IPR052225">
    <property type="entry name" value="Ser/Arg_repetitive_matrix"/>
</dbReference>
<keyword evidence="4" id="KW-1185">Reference proteome</keyword>
<dbReference type="SMART" id="SM00311">
    <property type="entry name" value="PWI"/>
    <property type="match status" value="1"/>
</dbReference>
<feature type="domain" description="PWI" evidence="2">
    <location>
        <begin position="68"/>
        <end position="161"/>
    </location>
</feature>
<protein>
    <recommendedName>
        <fullName evidence="2">PWI domain-containing protein</fullName>
    </recommendedName>
</protein>
<evidence type="ECO:0000256" key="1">
    <source>
        <dbReference type="ARBA" id="ARBA00022664"/>
    </source>
</evidence>
<evidence type="ECO:0000313" key="4">
    <source>
        <dbReference type="Proteomes" id="UP000612746"/>
    </source>
</evidence>
<dbReference type="GO" id="GO:0003723">
    <property type="term" value="F:RNA binding"/>
    <property type="evidence" value="ECO:0007669"/>
    <property type="project" value="TreeGrafter"/>
</dbReference>
<dbReference type="GO" id="GO:0005681">
    <property type="term" value="C:spliceosomal complex"/>
    <property type="evidence" value="ECO:0007669"/>
    <property type="project" value="TreeGrafter"/>
</dbReference>
<dbReference type="EMBL" id="JAEPRA010000005">
    <property type="protein sequence ID" value="KAG2185542.1"/>
    <property type="molecule type" value="Genomic_DNA"/>
</dbReference>
<proteinExistence type="predicted"/>
<dbReference type="PROSITE" id="PS51025">
    <property type="entry name" value="PWI"/>
    <property type="match status" value="1"/>
</dbReference>
<dbReference type="AlphaFoldDB" id="A0A8H7UKX8"/>
<gene>
    <name evidence="3" type="ORF">INT44_002335</name>
</gene>
<dbReference type="GO" id="GO:0006397">
    <property type="term" value="P:mRNA processing"/>
    <property type="evidence" value="ECO:0007669"/>
    <property type="project" value="UniProtKB-KW"/>
</dbReference>
<dbReference type="InterPro" id="IPR002483">
    <property type="entry name" value="PWI_dom"/>
</dbReference>
<evidence type="ECO:0000313" key="3">
    <source>
        <dbReference type="EMBL" id="KAG2185542.1"/>
    </source>
</evidence>
<comment type="caution">
    <text evidence="3">The sequence shown here is derived from an EMBL/GenBank/DDBJ whole genome shotgun (WGS) entry which is preliminary data.</text>
</comment>
<dbReference type="Pfam" id="PF01480">
    <property type="entry name" value="PWI"/>
    <property type="match status" value="1"/>
</dbReference>
<dbReference type="InterPro" id="IPR036483">
    <property type="entry name" value="PWI_dom_sf"/>
</dbReference>
<dbReference type="PANTHER" id="PTHR23148:SF0">
    <property type="entry name" value="SERINE_ARGININE REPETITIVE MATRIX PROTEIN 1"/>
    <property type="match status" value="1"/>
</dbReference>
<evidence type="ECO:0000259" key="2">
    <source>
        <dbReference type="PROSITE" id="PS51025"/>
    </source>
</evidence>
<reference evidence="3" key="1">
    <citation type="submission" date="2020-12" db="EMBL/GenBank/DDBJ databases">
        <title>Metabolic potential, ecology and presence of endohyphal bacteria is reflected in genomic diversity of Mucoromycotina.</title>
        <authorList>
            <person name="Muszewska A."/>
            <person name="Okrasinska A."/>
            <person name="Steczkiewicz K."/>
            <person name="Drgas O."/>
            <person name="Orlowska M."/>
            <person name="Perlinska-Lenart U."/>
            <person name="Aleksandrzak-Piekarczyk T."/>
            <person name="Szatraj K."/>
            <person name="Zielenkiewicz U."/>
            <person name="Pilsyk S."/>
            <person name="Malc E."/>
            <person name="Mieczkowski P."/>
            <person name="Kruszewska J.S."/>
            <person name="Biernat P."/>
            <person name="Pawlowska J."/>
        </authorList>
    </citation>
    <scope>NUCLEOTIDE SEQUENCE</scope>
    <source>
        <strain evidence="3">WA0000051536</strain>
    </source>
</reference>
<dbReference type="GO" id="GO:0048024">
    <property type="term" value="P:regulation of mRNA splicing, via spliceosome"/>
    <property type="evidence" value="ECO:0007669"/>
    <property type="project" value="TreeGrafter"/>
</dbReference>
<sequence>MGDAGFFKGTSADQDTRFSNKQKKLMKSMKFPPEFDQKVRQHFDGFLGKVVVASTAYVMAYTSSLTPLHRFPQVDFSKVNLTVLKPWIATEITKILGFEDDVVIDFTYGLLETQKPDPKEMQINLTGFFEGKTQEFLLNLWKLLLSAQESVGGIPASFLEAKKEQIRQQQASGWSTSIFFVPTPY</sequence>
<organism evidence="3 4">
    <name type="scientific">Umbelopsis vinacea</name>
    <dbReference type="NCBI Taxonomy" id="44442"/>
    <lineage>
        <taxon>Eukaryota</taxon>
        <taxon>Fungi</taxon>
        <taxon>Fungi incertae sedis</taxon>
        <taxon>Mucoromycota</taxon>
        <taxon>Mucoromycotina</taxon>
        <taxon>Umbelopsidomycetes</taxon>
        <taxon>Umbelopsidales</taxon>
        <taxon>Umbelopsidaceae</taxon>
        <taxon>Umbelopsis</taxon>
    </lineage>
</organism>
<name>A0A8H7UKX8_9FUNG</name>
<dbReference type="Proteomes" id="UP000612746">
    <property type="component" value="Unassembled WGS sequence"/>
</dbReference>
<keyword evidence="1" id="KW-0507">mRNA processing</keyword>